<name>A0A3G6JA07_9CORY</name>
<dbReference type="Proteomes" id="UP000269019">
    <property type="component" value="Chromosome"/>
</dbReference>
<dbReference type="SMART" id="SM00345">
    <property type="entry name" value="HTH_GNTR"/>
    <property type="match status" value="1"/>
</dbReference>
<dbReference type="EMBL" id="CP033896">
    <property type="protein sequence ID" value="AZA14632.1"/>
    <property type="molecule type" value="Genomic_DNA"/>
</dbReference>
<keyword evidence="6" id="KW-1185">Reference proteome</keyword>
<dbReference type="GO" id="GO:0003700">
    <property type="term" value="F:DNA-binding transcription factor activity"/>
    <property type="evidence" value="ECO:0007669"/>
    <property type="project" value="InterPro"/>
</dbReference>
<accession>A0A3G6JA07</accession>
<dbReference type="SUPFAM" id="SSF46785">
    <property type="entry name" value="Winged helix' DNA-binding domain"/>
    <property type="match status" value="1"/>
</dbReference>
<dbReference type="Pfam" id="PF07729">
    <property type="entry name" value="FCD"/>
    <property type="match status" value="1"/>
</dbReference>
<evidence type="ECO:0000256" key="1">
    <source>
        <dbReference type="ARBA" id="ARBA00023015"/>
    </source>
</evidence>
<keyword evidence="1" id="KW-0805">Transcription regulation</keyword>
<evidence type="ECO:0000313" key="5">
    <source>
        <dbReference type="EMBL" id="AZA14632.1"/>
    </source>
</evidence>
<proteinExistence type="predicted"/>
<dbReference type="GO" id="GO:0003677">
    <property type="term" value="F:DNA binding"/>
    <property type="evidence" value="ECO:0007669"/>
    <property type="project" value="UniProtKB-KW"/>
</dbReference>
<dbReference type="InterPro" id="IPR000524">
    <property type="entry name" value="Tscrpt_reg_HTH_GntR"/>
</dbReference>
<dbReference type="Pfam" id="PF00392">
    <property type="entry name" value="GntR"/>
    <property type="match status" value="1"/>
</dbReference>
<dbReference type="InterPro" id="IPR036390">
    <property type="entry name" value="WH_DNA-bd_sf"/>
</dbReference>
<dbReference type="Gene3D" id="1.20.120.530">
    <property type="entry name" value="GntR ligand-binding domain-like"/>
    <property type="match status" value="1"/>
</dbReference>
<evidence type="ECO:0000259" key="4">
    <source>
        <dbReference type="PROSITE" id="PS50949"/>
    </source>
</evidence>
<dbReference type="InterPro" id="IPR011711">
    <property type="entry name" value="GntR_C"/>
</dbReference>
<dbReference type="KEGG" id="ccho:CCHOA_11305"/>
<organism evidence="5 6">
    <name type="scientific">Corynebacterium choanae</name>
    <dbReference type="NCBI Taxonomy" id="1862358"/>
    <lineage>
        <taxon>Bacteria</taxon>
        <taxon>Bacillati</taxon>
        <taxon>Actinomycetota</taxon>
        <taxon>Actinomycetes</taxon>
        <taxon>Mycobacteriales</taxon>
        <taxon>Corynebacteriaceae</taxon>
        <taxon>Corynebacterium</taxon>
    </lineage>
</organism>
<reference evidence="5 6" key="1">
    <citation type="submission" date="2018-11" db="EMBL/GenBank/DDBJ databases">
        <authorList>
            <person name="Kleinhagauer T."/>
            <person name="Glaeser S.P."/>
            <person name="Spergser J."/>
            <person name="Ruckert C."/>
            <person name="Kaempfer P."/>
            <person name="Busse H.-J."/>
        </authorList>
    </citation>
    <scope>NUCLEOTIDE SEQUENCE [LARGE SCALE GENOMIC DNA]</scope>
    <source>
        <strain evidence="5 6">200CH</strain>
    </source>
</reference>
<gene>
    <name evidence="5" type="primary">lutR</name>
    <name evidence="5" type="ORF">CCHOA_11305</name>
</gene>
<dbReference type="PANTHER" id="PTHR43537">
    <property type="entry name" value="TRANSCRIPTIONAL REGULATOR, GNTR FAMILY"/>
    <property type="match status" value="1"/>
</dbReference>
<dbReference type="Gene3D" id="1.10.10.10">
    <property type="entry name" value="Winged helix-like DNA-binding domain superfamily/Winged helix DNA-binding domain"/>
    <property type="match status" value="1"/>
</dbReference>
<keyword evidence="3" id="KW-0804">Transcription</keyword>
<dbReference type="PROSITE" id="PS50949">
    <property type="entry name" value="HTH_GNTR"/>
    <property type="match status" value="1"/>
</dbReference>
<dbReference type="PRINTS" id="PR00035">
    <property type="entry name" value="HTHGNTR"/>
</dbReference>
<dbReference type="InterPro" id="IPR008920">
    <property type="entry name" value="TF_FadR/GntR_C"/>
</dbReference>
<evidence type="ECO:0000313" key="6">
    <source>
        <dbReference type="Proteomes" id="UP000269019"/>
    </source>
</evidence>
<evidence type="ECO:0000256" key="2">
    <source>
        <dbReference type="ARBA" id="ARBA00023125"/>
    </source>
</evidence>
<dbReference type="SMART" id="SM00895">
    <property type="entry name" value="FCD"/>
    <property type="match status" value="1"/>
</dbReference>
<dbReference type="InterPro" id="IPR036388">
    <property type="entry name" value="WH-like_DNA-bd_sf"/>
</dbReference>
<dbReference type="CDD" id="cd07377">
    <property type="entry name" value="WHTH_GntR"/>
    <property type="match status" value="1"/>
</dbReference>
<feature type="domain" description="HTH gntR-type" evidence="4">
    <location>
        <begin position="32"/>
        <end position="100"/>
    </location>
</feature>
<protein>
    <submittedName>
        <fullName evidence="5">HTH-type transcriptional regulator LutR</fullName>
    </submittedName>
</protein>
<dbReference type="PANTHER" id="PTHR43537:SF44">
    <property type="entry name" value="GNTR FAMILY REGULATORY PROTEIN"/>
    <property type="match status" value="1"/>
</dbReference>
<dbReference type="AlphaFoldDB" id="A0A3G6JA07"/>
<dbReference type="SUPFAM" id="SSF48008">
    <property type="entry name" value="GntR ligand-binding domain-like"/>
    <property type="match status" value="1"/>
</dbReference>
<evidence type="ECO:0000256" key="3">
    <source>
        <dbReference type="ARBA" id="ARBA00023163"/>
    </source>
</evidence>
<sequence precursor="true">MVVRPIVIVFVSMGTPHHLSPMIARASRMATANRTDATTEAIKEYILTHGLKPGDPLPGEAKLCEALGVSRSSVREALRRLEALDIVQIRQGAGSFVGTMSMSPLVEALAFKALLSSQGDRQTLKEVVEVRRTLDLGLGTKVCRTLRGTSQPGLEALVDAMIERAEGGATFAEADMAFHDGILALAGNEVVRQLVSSMWRVHQQVVPKLGIENPEGLLLTARAHGDMLRAACQGDVAAYEKAVIEHYRPLAKALQADLH</sequence>
<keyword evidence="2" id="KW-0238">DNA-binding</keyword>